<reference evidence="2" key="1">
    <citation type="submission" date="2016-06" db="EMBL/GenBank/DDBJ databases">
        <title>Parallel loss of symbiosis genes in relatives of nitrogen-fixing non-legume Parasponia.</title>
        <authorList>
            <person name="Van Velzen R."/>
            <person name="Holmer R."/>
            <person name="Bu F."/>
            <person name="Rutten L."/>
            <person name="Van Zeijl A."/>
            <person name="Liu W."/>
            <person name="Santuari L."/>
            <person name="Cao Q."/>
            <person name="Sharma T."/>
            <person name="Shen D."/>
            <person name="Roswanjaya Y."/>
            <person name="Wardhani T."/>
            <person name="Kalhor M.S."/>
            <person name="Jansen J."/>
            <person name="Van den Hoogen J."/>
            <person name="Gungor B."/>
            <person name="Hartog M."/>
            <person name="Hontelez J."/>
            <person name="Verver J."/>
            <person name="Yang W.-C."/>
            <person name="Schijlen E."/>
            <person name="Repin R."/>
            <person name="Schilthuizen M."/>
            <person name="Schranz E."/>
            <person name="Heidstra R."/>
            <person name="Miyata K."/>
            <person name="Fedorova E."/>
            <person name="Kohlen W."/>
            <person name="Bisseling T."/>
            <person name="Smit S."/>
            <person name="Geurts R."/>
        </authorList>
    </citation>
    <scope>NUCLEOTIDE SEQUENCE [LARGE SCALE GENOMIC DNA]</scope>
    <source>
        <strain evidence="2">cv. WU1-14</strain>
    </source>
</reference>
<dbReference type="EMBL" id="JXTB01000337">
    <property type="protein sequence ID" value="PON45106.1"/>
    <property type="molecule type" value="Genomic_DNA"/>
</dbReference>
<feature type="non-terminal residue" evidence="1">
    <location>
        <position position="1"/>
    </location>
</feature>
<name>A0A2P5B8N5_PARAD</name>
<protein>
    <submittedName>
        <fullName evidence="1">Uncharacterized protein</fullName>
    </submittedName>
</protein>
<sequence>GKDRHYRDKAEDTGSELIRHRMKKRRPLFQSDGVKFRSSDFRLLVAKTCGGCERCLVEGWARAVAACEVIRWLVCSHVNSALREKFRKMVGGLRVRRKGFWEI</sequence>
<gene>
    <name evidence="1" type="ORF">PanWU01x14_261400</name>
</gene>
<organism evidence="1 2">
    <name type="scientific">Parasponia andersonii</name>
    <name type="common">Sponia andersonii</name>
    <dbReference type="NCBI Taxonomy" id="3476"/>
    <lineage>
        <taxon>Eukaryota</taxon>
        <taxon>Viridiplantae</taxon>
        <taxon>Streptophyta</taxon>
        <taxon>Embryophyta</taxon>
        <taxon>Tracheophyta</taxon>
        <taxon>Spermatophyta</taxon>
        <taxon>Magnoliopsida</taxon>
        <taxon>eudicotyledons</taxon>
        <taxon>Gunneridae</taxon>
        <taxon>Pentapetalae</taxon>
        <taxon>rosids</taxon>
        <taxon>fabids</taxon>
        <taxon>Rosales</taxon>
        <taxon>Cannabaceae</taxon>
        <taxon>Parasponia</taxon>
    </lineage>
</organism>
<dbReference type="Proteomes" id="UP000237105">
    <property type="component" value="Unassembled WGS sequence"/>
</dbReference>
<dbReference type="AlphaFoldDB" id="A0A2P5B8N5"/>
<comment type="caution">
    <text evidence="1">The sequence shown here is derived from an EMBL/GenBank/DDBJ whole genome shotgun (WGS) entry which is preliminary data.</text>
</comment>
<accession>A0A2P5B8N5</accession>
<evidence type="ECO:0000313" key="1">
    <source>
        <dbReference type="EMBL" id="PON45106.1"/>
    </source>
</evidence>
<evidence type="ECO:0000313" key="2">
    <source>
        <dbReference type="Proteomes" id="UP000237105"/>
    </source>
</evidence>
<proteinExistence type="predicted"/>
<keyword evidence="2" id="KW-1185">Reference proteome</keyword>